<organism evidence="2 3">
    <name type="scientific">Bosea psychrotolerans</name>
    <dbReference type="NCBI Taxonomy" id="1871628"/>
    <lineage>
        <taxon>Bacteria</taxon>
        <taxon>Pseudomonadati</taxon>
        <taxon>Pseudomonadota</taxon>
        <taxon>Alphaproteobacteria</taxon>
        <taxon>Hyphomicrobiales</taxon>
        <taxon>Boseaceae</taxon>
        <taxon>Bosea</taxon>
    </lineage>
</organism>
<evidence type="ECO:0000313" key="3">
    <source>
        <dbReference type="Proteomes" id="UP000236919"/>
    </source>
</evidence>
<sequence length="54" mass="5891">MVAASFAAEPPLTIDRPASQPSHHAGLARLGRCLWLGCAFATPYLVFLWQSHAR</sequence>
<dbReference type="RefSeq" id="WP_181011671.1">
    <property type="nucleotide sequence ID" value="NZ_PQFZ01000001.1"/>
</dbReference>
<dbReference type="EMBL" id="PQFZ01000001">
    <property type="protein sequence ID" value="POR56786.1"/>
    <property type="molecule type" value="Genomic_DNA"/>
</dbReference>
<comment type="caution">
    <text evidence="2">The sequence shown here is derived from an EMBL/GenBank/DDBJ whole genome shotgun (WGS) entry which is preliminary data.</text>
</comment>
<keyword evidence="3" id="KW-1185">Reference proteome</keyword>
<name>A0A2S4MPW8_9HYPH</name>
<feature type="region of interest" description="Disordered" evidence="1">
    <location>
        <begin position="1"/>
        <end position="24"/>
    </location>
</feature>
<dbReference type="AlphaFoldDB" id="A0A2S4MPW8"/>
<protein>
    <submittedName>
        <fullName evidence="2">Uncharacterized protein</fullName>
    </submittedName>
</protein>
<evidence type="ECO:0000313" key="2">
    <source>
        <dbReference type="EMBL" id="POR56786.1"/>
    </source>
</evidence>
<accession>A0A2S4MPW8</accession>
<evidence type="ECO:0000256" key="1">
    <source>
        <dbReference type="SAM" id="MobiDB-lite"/>
    </source>
</evidence>
<dbReference type="Proteomes" id="UP000236919">
    <property type="component" value="Unassembled WGS sequence"/>
</dbReference>
<reference evidence="2 3" key="1">
    <citation type="submission" date="2018-01" db="EMBL/GenBank/DDBJ databases">
        <title>Genomic Encyclopedia of Type Strains, Phase III (KMG-III): the genomes of soil and plant-associated and newly described type strains.</title>
        <authorList>
            <person name="Whitman W."/>
        </authorList>
    </citation>
    <scope>NUCLEOTIDE SEQUENCE [LARGE SCALE GENOMIC DNA]</scope>
    <source>
        <strain evidence="2 3">1131</strain>
    </source>
</reference>
<proteinExistence type="predicted"/>
<gene>
    <name evidence="2" type="ORF">CYD53_101308</name>
</gene>